<keyword evidence="2" id="KW-1185">Reference proteome</keyword>
<dbReference type="KEGG" id="lbe:MOO44_06585"/>
<dbReference type="Proteomes" id="UP000831181">
    <property type="component" value="Chromosome"/>
</dbReference>
<dbReference type="AlphaFoldDB" id="A0A976RRI0"/>
<gene>
    <name evidence="1" type="ORF">MOO44_06585</name>
</gene>
<evidence type="ECO:0000313" key="2">
    <source>
        <dbReference type="Proteomes" id="UP000831181"/>
    </source>
</evidence>
<name>A0A976RRI0_9LACO</name>
<sequence>MLFKYKDDYQKIVYDLLSLVPNMDKMDRITDEIDWYQDDDSRNFYLWKDQNDNWSGLLGVEDKEQNLLIRRLILVPEMFTLPNCFKMLDELEKIDLGKKIVGSLETAKVCEEWEQAQNE</sequence>
<protein>
    <submittedName>
        <fullName evidence="1">Reductase</fullName>
    </submittedName>
</protein>
<dbReference type="EMBL" id="CP093361">
    <property type="protein sequence ID" value="UQS86555.1"/>
    <property type="molecule type" value="Genomic_DNA"/>
</dbReference>
<organism evidence="1 2">
    <name type="scientific">Nicoliella spurrieriana</name>
    <dbReference type="NCBI Taxonomy" id="2925830"/>
    <lineage>
        <taxon>Bacteria</taxon>
        <taxon>Bacillati</taxon>
        <taxon>Bacillota</taxon>
        <taxon>Bacilli</taxon>
        <taxon>Lactobacillales</taxon>
        <taxon>Lactobacillaceae</taxon>
        <taxon>Nicoliella</taxon>
    </lineage>
</organism>
<dbReference type="RefSeq" id="WP_260116357.1">
    <property type="nucleotide sequence ID" value="NZ_CP093361.1"/>
</dbReference>
<accession>A0A976RRI0</accession>
<reference evidence="1" key="1">
    <citation type="journal article" date="2022" name="Int. J. Syst. Evol. Microbiol.">
        <title>Apilactobacillus apisilvae sp. nov., Nicolia spurrieriana gen. nov. sp. nov., Bombilactobacillus folatiphilus sp. nov. and Bombilactobacillus thymidiniphilus sp. nov., four new lactic acid bacterial isolates from stingless bees Tetragonula carbonaria and Austroplebeia australis.</title>
        <authorList>
            <person name="Oliphant S.A."/>
            <person name="Watson-Haigh N.S."/>
            <person name="Sumby K.M."/>
            <person name="Gardner J."/>
            <person name="Groom S."/>
            <person name="Jiranek V."/>
        </authorList>
    </citation>
    <scope>NUCLEOTIDE SEQUENCE</scope>
    <source>
        <strain evidence="1">SGEP1_A5</strain>
    </source>
</reference>
<proteinExistence type="predicted"/>
<evidence type="ECO:0000313" key="1">
    <source>
        <dbReference type="EMBL" id="UQS86555.1"/>
    </source>
</evidence>